<dbReference type="InterPro" id="IPR055274">
    <property type="entry name" value="SWO1"/>
</dbReference>
<feature type="compositionally biased region" description="Polar residues" evidence="1">
    <location>
        <begin position="196"/>
        <end position="207"/>
    </location>
</feature>
<protein>
    <submittedName>
        <fullName evidence="2">Uncharacterized protein</fullName>
    </submittedName>
</protein>
<feature type="region of interest" description="Disordered" evidence="1">
    <location>
        <begin position="132"/>
        <end position="207"/>
    </location>
</feature>
<dbReference type="PANTHER" id="PTHR48429:SF1">
    <property type="entry name" value="AGENET DOMAIN-CONTAINING PROTEIN"/>
    <property type="match status" value="1"/>
</dbReference>
<evidence type="ECO:0000256" key="1">
    <source>
        <dbReference type="SAM" id="MobiDB-lite"/>
    </source>
</evidence>
<dbReference type="Proteomes" id="UP001327560">
    <property type="component" value="Chromosome 5"/>
</dbReference>
<feature type="compositionally biased region" description="Polar residues" evidence="1">
    <location>
        <begin position="146"/>
        <end position="164"/>
    </location>
</feature>
<dbReference type="EMBL" id="CP136894">
    <property type="protein sequence ID" value="WOL07580.1"/>
    <property type="molecule type" value="Genomic_DNA"/>
</dbReference>
<dbReference type="AlphaFoldDB" id="A0AAQ3KHJ9"/>
<reference evidence="2 3" key="1">
    <citation type="submission" date="2023-10" db="EMBL/GenBank/DDBJ databases">
        <title>Chromosome-scale genome assembly provides insights into flower coloration mechanisms of Canna indica.</title>
        <authorList>
            <person name="Li C."/>
        </authorList>
    </citation>
    <scope>NUCLEOTIDE SEQUENCE [LARGE SCALE GENOMIC DNA]</scope>
    <source>
        <tissue evidence="2">Flower</tissue>
    </source>
</reference>
<organism evidence="2 3">
    <name type="scientific">Canna indica</name>
    <name type="common">Indian-shot</name>
    <dbReference type="NCBI Taxonomy" id="4628"/>
    <lineage>
        <taxon>Eukaryota</taxon>
        <taxon>Viridiplantae</taxon>
        <taxon>Streptophyta</taxon>
        <taxon>Embryophyta</taxon>
        <taxon>Tracheophyta</taxon>
        <taxon>Spermatophyta</taxon>
        <taxon>Magnoliopsida</taxon>
        <taxon>Liliopsida</taxon>
        <taxon>Zingiberales</taxon>
        <taxon>Cannaceae</taxon>
        <taxon>Canna</taxon>
    </lineage>
</organism>
<accession>A0AAQ3KHJ9</accession>
<name>A0AAQ3KHJ9_9LILI</name>
<sequence>MDYDDIEFQSQNFELVVEDNNKFPQSLHSFSLPKFDIDEHLEVHHTFDSLAETEVLLDIQHQENNWIEDFSPRNSAVEFSSSAAESCSFPRQNNVWSEATSSEPVEMLLKSVGEHEMANQQVIDKVTDAQTFNDSNNSRMMEPLPNDSSLLPSAKCDNSISRSNENVDKGQKQFEGFSQSPKDGTSPVELDRSSLGEKSSSDGQAISEQCIIDDKLTSSSDCAKREHPVVDESLRIYRSDIPVENSFIQGSDDDRGASNLPPRSTPVSLVCNTTQNAPSSVSTDNTSMGPENMKTQSCLIEEYHEIDIRGKLEVVQCDKLQNAESWISVTGDKVNDKDLHVHSVNNDSCNLEDFSFIEPPMCSSTLLNEGLCINRSDGLLQSIAYQANVFNKENGTAVIVSSSAKNLPSLAIEKEGNVRHPIETSNGDMAGLLHMSDGSINASHIETEYQVKDDSLHQSALPTKSANVDFGAERGTANFDAIFAERQELKGQYLTKTELETGCTQVNNDNKVEVDPVMLSTKKLEPDVMVKSTEVGVAKDSTDITKSSPDTKKLDSLENSTLCVSGKEVKVSAVADGKSIIESIELTVVSDTCETNINHLQMPVNINQILPPSTDPCDSSATEDCPHVMKKMKAHSSLDQRNVDLSLVGDKSSMTSSTATHEHSEVMLACNTVAELGGLSASSLTASVCNEKDVNMSSLSVTNSNLDTHMLNQPFREPDAVVKSSPKDRILDVSGLLDENGPNFSEIVNCGQSFDWSQLYI</sequence>
<evidence type="ECO:0000313" key="3">
    <source>
        <dbReference type="Proteomes" id="UP001327560"/>
    </source>
</evidence>
<gene>
    <name evidence="2" type="ORF">Cni_G16324</name>
</gene>
<dbReference type="PANTHER" id="PTHR48429">
    <property type="entry name" value="AGENET DOMAIN-CONTAINING PROTEIN"/>
    <property type="match status" value="1"/>
</dbReference>
<keyword evidence="3" id="KW-1185">Reference proteome</keyword>
<evidence type="ECO:0000313" key="2">
    <source>
        <dbReference type="EMBL" id="WOL07580.1"/>
    </source>
</evidence>
<proteinExistence type="predicted"/>